<dbReference type="GeneID" id="78525712"/>
<evidence type="ECO:0000313" key="2">
    <source>
        <dbReference type="Proteomes" id="UP000032025"/>
    </source>
</evidence>
<name>A0A0C9NJC5_SPHPI</name>
<reference evidence="1 2" key="1">
    <citation type="submission" date="2014-08" db="EMBL/GenBank/DDBJ databases">
        <title>Whole genome shotgun sequence of Sphingomonas paucimobilis NBRC 13935.</title>
        <authorList>
            <person name="Hosoyama A."/>
            <person name="Hashimoto M."/>
            <person name="Hosoyama Y."/>
            <person name="Noguchi M."/>
            <person name="Uohara A."/>
            <person name="Ohji S."/>
            <person name="Katano-Makiyama Y."/>
            <person name="Ichikawa N."/>
            <person name="Kimura A."/>
            <person name="Yamazoe A."/>
            <person name="Fujita N."/>
        </authorList>
    </citation>
    <scope>NUCLEOTIDE SEQUENCE [LARGE SCALE GENOMIC DNA]</scope>
    <source>
        <strain evidence="1 2">NBRC 13935</strain>
    </source>
</reference>
<comment type="caution">
    <text evidence="1">The sequence shown here is derived from an EMBL/GenBank/DDBJ whole genome shotgun (WGS) entry which is preliminary data.</text>
</comment>
<dbReference type="EMBL" id="BBJS01000043">
    <property type="protein sequence ID" value="GAN14733.1"/>
    <property type="molecule type" value="Genomic_DNA"/>
</dbReference>
<accession>A0A0C9NJC5</accession>
<dbReference type="RefSeq" id="WP_125974932.1">
    <property type="nucleotide sequence ID" value="NZ_BBJS01000043.1"/>
</dbReference>
<keyword evidence="2" id="KW-1185">Reference proteome</keyword>
<protein>
    <submittedName>
        <fullName evidence="1">DNA, contig: SP643</fullName>
    </submittedName>
</protein>
<dbReference type="AlphaFoldDB" id="A0A0C9NJC5"/>
<gene>
    <name evidence="1" type="ORF">SP6_43_02320</name>
</gene>
<dbReference type="Proteomes" id="UP000032025">
    <property type="component" value="Unassembled WGS sequence"/>
</dbReference>
<sequence>MIRFASAADAPGTRQSFGRLLRRSARSTRGNWWCGVLALVSAAHVDPAPAKSEPQLPTFEVREVGSGDRPSYEIAILAPTRWPDRSVRTGLLRKAAQVAAGRGARCFAIERAQLSRDVSYVPLRSGHMTVSTSGSAAEWRRYWRLYQHVLDKPGVHFGLGSAPRIGSKVVEGRMIIRLCGPGVETSGDLFEVEQILSRIHTSDPAGSR</sequence>
<evidence type="ECO:0000313" key="1">
    <source>
        <dbReference type="EMBL" id="GAN14733.1"/>
    </source>
</evidence>
<organism evidence="1 2">
    <name type="scientific">Sphingomonas paucimobilis NBRC 13935</name>
    <dbReference type="NCBI Taxonomy" id="1219050"/>
    <lineage>
        <taxon>Bacteria</taxon>
        <taxon>Pseudomonadati</taxon>
        <taxon>Pseudomonadota</taxon>
        <taxon>Alphaproteobacteria</taxon>
        <taxon>Sphingomonadales</taxon>
        <taxon>Sphingomonadaceae</taxon>
        <taxon>Sphingomonas</taxon>
    </lineage>
</organism>
<proteinExistence type="predicted"/>